<reference evidence="2" key="1">
    <citation type="submission" date="2022-07" db="EMBL/GenBank/DDBJ databases">
        <title>Tahibacter sp., a new gammaproteobacterium isolated from the silt sample collected at pig farm.</title>
        <authorList>
            <person name="Chen H."/>
        </authorList>
    </citation>
    <scope>NUCLEOTIDE SEQUENCE</scope>
    <source>
        <strain evidence="2">P2K</strain>
    </source>
</reference>
<protein>
    <submittedName>
        <fullName evidence="2">YerC/YecD family TrpR-related protein</fullName>
    </submittedName>
</protein>
<dbReference type="SUPFAM" id="SSF48295">
    <property type="entry name" value="TrpR-like"/>
    <property type="match status" value="1"/>
</dbReference>
<dbReference type="NCBIfam" id="TIGR02531">
    <property type="entry name" value="yecD_yerC"/>
    <property type="match status" value="1"/>
</dbReference>
<organism evidence="2 3">
    <name type="scientific">Tahibacter harae</name>
    <dbReference type="NCBI Taxonomy" id="2963937"/>
    <lineage>
        <taxon>Bacteria</taxon>
        <taxon>Pseudomonadati</taxon>
        <taxon>Pseudomonadota</taxon>
        <taxon>Gammaproteobacteria</taxon>
        <taxon>Lysobacterales</taxon>
        <taxon>Rhodanobacteraceae</taxon>
        <taxon>Tahibacter</taxon>
    </lineage>
</organism>
<evidence type="ECO:0000313" key="2">
    <source>
        <dbReference type="EMBL" id="MCQ4165400.1"/>
    </source>
</evidence>
<dbReference type="InterPro" id="IPR013368">
    <property type="entry name" value="YecD_YerC"/>
</dbReference>
<evidence type="ECO:0000313" key="3">
    <source>
        <dbReference type="Proteomes" id="UP001165498"/>
    </source>
</evidence>
<name>A0ABT1QSY5_9GAMM</name>
<accession>A0ABT1QSY5</accession>
<dbReference type="InterPro" id="IPR038116">
    <property type="entry name" value="TrpR-like_sf"/>
</dbReference>
<gene>
    <name evidence="2" type="ORF">NM961_11830</name>
</gene>
<evidence type="ECO:0000256" key="1">
    <source>
        <dbReference type="SAM" id="MobiDB-lite"/>
    </source>
</evidence>
<dbReference type="Gene3D" id="1.10.1270.10">
    <property type="entry name" value="TrpR-like"/>
    <property type="match status" value="1"/>
</dbReference>
<dbReference type="PANTHER" id="PTHR40080">
    <property type="entry name" value="LMO1763 PROTEIN"/>
    <property type="match status" value="1"/>
</dbReference>
<dbReference type="InterPro" id="IPR010921">
    <property type="entry name" value="Trp_repressor/repl_initiator"/>
</dbReference>
<feature type="region of interest" description="Disordered" evidence="1">
    <location>
        <begin position="102"/>
        <end position="133"/>
    </location>
</feature>
<proteinExistence type="predicted"/>
<comment type="caution">
    <text evidence="2">The sequence shown here is derived from an EMBL/GenBank/DDBJ whole genome shotgun (WGS) entry which is preliminary data.</text>
</comment>
<dbReference type="Proteomes" id="UP001165498">
    <property type="component" value="Unassembled WGS sequence"/>
</dbReference>
<dbReference type="EMBL" id="JANFQO010000009">
    <property type="protein sequence ID" value="MCQ4165400.1"/>
    <property type="molecule type" value="Genomic_DNA"/>
</dbReference>
<dbReference type="InterPro" id="IPR000831">
    <property type="entry name" value="Trp_repress"/>
</dbReference>
<dbReference type="RefSeq" id="WP_255914568.1">
    <property type="nucleotide sequence ID" value="NZ_JANFQO010000009.1"/>
</dbReference>
<dbReference type="Pfam" id="PF01371">
    <property type="entry name" value="Trp_repressor"/>
    <property type="match status" value="1"/>
</dbReference>
<dbReference type="PANTHER" id="PTHR40080:SF1">
    <property type="entry name" value="TRPR-LIKE PROTEIN YERC_YECD"/>
    <property type="match status" value="1"/>
</dbReference>
<keyword evidence="3" id="KW-1185">Reference proteome</keyword>
<sequence length="133" mass="14709">MKRRFLEPENTPVPADESLCRALLSLDTPAEMLAFLRDLCTPAELEALVDRWRVVPYLLAGYAYREIHDRTSVSVTTIGRVARFLQQGNGGYLAVVAHEALPPLPRPPRRRSGMPSPLTKTAAQAARRGGDKS</sequence>